<comment type="cofactor">
    <cofactor evidence="1">
        <name>Ca(2+)</name>
        <dbReference type="ChEBI" id="CHEBI:29108"/>
    </cofactor>
</comment>
<dbReference type="PANTHER" id="PTHR10342">
    <property type="entry name" value="ARYLSULFATASE"/>
    <property type="match status" value="1"/>
</dbReference>
<keyword evidence="7" id="KW-0732">Signal</keyword>
<evidence type="ECO:0000256" key="3">
    <source>
        <dbReference type="ARBA" id="ARBA00022723"/>
    </source>
</evidence>
<dbReference type="EMBL" id="JARGDH010000001">
    <property type="protein sequence ID" value="KAL0281471.1"/>
    <property type="molecule type" value="Genomic_DNA"/>
</dbReference>
<reference evidence="9" key="1">
    <citation type="journal article" date="2024" name="Gigascience">
        <title>Chromosome-level genome of the poultry shaft louse Menopon gallinae provides insight into the host-switching and adaptive evolution of parasitic lice.</title>
        <authorList>
            <person name="Xu Y."/>
            <person name="Ma L."/>
            <person name="Liu S."/>
            <person name="Liang Y."/>
            <person name="Liu Q."/>
            <person name="He Z."/>
            <person name="Tian L."/>
            <person name="Duan Y."/>
            <person name="Cai W."/>
            <person name="Li H."/>
            <person name="Song F."/>
        </authorList>
    </citation>
    <scope>NUCLEOTIDE SEQUENCE</scope>
    <source>
        <strain evidence="9">Cailab_2023a</strain>
    </source>
</reference>
<evidence type="ECO:0000256" key="2">
    <source>
        <dbReference type="ARBA" id="ARBA00008779"/>
    </source>
</evidence>
<evidence type="ECO:0000256" key="7">
    <source>
        <dbReference type="SAM" id="SignalP"/>
    </source>
</evidence>
<evidence type="ECO:0000256" key="6">
    <source>
        <dbReference type="ARBA" id="ARBA00023180"/>
    </source>
</evidence>
<dbReference type="Pfam" id="PF00884">
    <property type="entry name" value="Sulfatase"/>
    <property type="match status" value="1"/>
</dbReference>
<comment type="caution">
    <text evidence="9">The sequence shown here is derived from an EMBL/GenBank/DDBJ whole genome shotgun (WGS) entry which is preliminary data.</text>
</comment>
<evidence type="ECO:0000259" key="8">
    <source>
        <dbReference type="Pfam" id="PF00884"/>
    </source>
</evidence>
<dbReference type="GO" id="GO:0046872">
    <property type="term" value="F:metal ion binding"/>
    <property type="evidence" value="ECO:0007669"/>
    <property type="project" value="UniProtKB-KW"/>
</dbReference>
<dbReference type="InterPro" id="IPR017850">
    <property type="entry name" value="Alkaline_phosphatase_core_sf"/>
</dbReference>
<dbReference type="PROSITE" id="PS00149">
    <property type="entry name" value="SULFATASE_2"/>
    <property type="match status" value="1"/>
</dbReference>
<sequence>MNSVRSSIILLALYISGSTAVSNGSVRPHIITILIDDLGWNDVGFHGSNQMSTPNIDALAYSGIILNRHYVLPSCTPSRAALLTGAYPIRTGMQGFPMKCGTRRGIPISKKLTPAYFKDLGYHTHLVGKWHLGYHTPDHVPNKRGFDSFFGYYNGYVEYFQYGVQQDFVVNNKNYSYCGYDLHRNDDVDWKWKGKYATSVFTDRVQQIIENHNTSEPLYLLMSHLGVHTGSIVGTGLEVPEGVNVDAEYPHIRDRPRRDLAGVLREVDDSVGAIVKTLQENGMLNNSIILLMSDNGAHTVSTDMQPNWSSNWPLRGTKFTLYEGGVRGAALIWSPLLPKGIVSEQFIHIIDWLPTLYHAAGGDVSNLEDMDGINVWNSLKEMTDVKRDHILLNIDESFGHEGIILKNRWKVTKSGIRTYGHYDLHWGKEENVFQPPNNYYSKVRRSTAGQILKETDTSNQCLNKKKMRSLRKSARVECRFNDDTKDVEVKEGYVKESRVFFCSDYCIYDILNDPCEVSIVDNKAVLNEGVKLLEEYKKTLRPQEDNSVDPLSDPDLRGGAWKPWLSSNCDSSSYCSRDNYPIS</sequence>
<proteinExistence type="inferred from homology"/>
<evidence type="ECO:0000256" key="4">
    <source>
        <dbReference type="ARBA" id="ARBA00022801"/>
    </source>
</evidence>
<organism evidence="9">
    <name type="scientific">Menopon gallinae</name>
    <name type="common">poultry shaft louse</name>
    <dbReference type="NCBI Taxonomy" id="328185"/>
    <lineage>
        <taxon>Eukaryota</taxon>
        <taxon>Metazoa</taxon>
        <taxon>Ecdysozoa</taxon>
        <taxon>Arthropoda</taxon>
        <taxon>Hexapoda</taxon>
        <taxon>Insecta</taxon>
        <taxon>Pterygota</taxon>
        <taxon>Neoptera</taxon>
        <taxon>Paraneoptera</taxon>
        <taxon>Psocodea</taxon>
        <taxon>Troctomorpha</taxon>
        <taxon>Phthiraptera</taxon>
        <taxon>Amblycera</taxon>
        <taxon>Menoponidae</taxon>
        <taxon>Menopon</taxon>
    </lineage>
</organism>
<keyword evidence="5" id="KW-0106">Calcium</keyword>
<dbReference type="PROSITE" id="PS00523">
    <property type="entry name" value="SULFATASE_1"/>
    <property type="match status" value="1"/>
</dbReference>
<dbReference type="InterPro" id="IPR000917">
    <property type="entry name" value="Sulfatase_N"/>
</dbReference>
<dbReference type="CDD" id="cd16029">
    <property type="entry name" value="4-S"/>
    <property type="match status" value="1"/>
</dbReference>
<dbReference type="InterPro" id="IPR047115">
    <property type="entry name" value="ARSB"/>
</dbReference>
<dbReference type="GO" id="GO:0008484">
    <property type="term" value="F:sulfuric ester hydrolase activity"/>
    <property type="evidence" value="ECO:0007669"/>
    <property type="project" value="InterPro"/>
</dbReference>
<feature type="domain" description="Sulfatase N-terminal" evidence="8">
    <location>
        <begin position="28"/>
        <end position="361"/>
    </location>
</feature>
<evidence type="ECO:0000256" key="1">
    <source>
        <dbReference type="ARBA" id="ARBA00001913"/>
    </source>
</evidence>
<keyword evidence="4" id="KW-0378">Hydrolase</keyword>
<evidence type="ECO:0000256" key="5">
    <source>
        <dbReference type="ARBA" id="ARBA00022837"/>
    </source>
</evidence>
<dbReference type="InterPro" id="IPR024607">
    <property type="entry name" value="Sulfatase_CS"/>
</dbReference>
<comment type="similarity">
    <text evidence="2">Belongs to the sulfatase family.</text>
</comment>
<gene>
    <name evidence="9" type="ORF">PYX00_002451</name>
</gene>
<dbReference type="AlphaFoldDB" id="A0AAW2II76"/>
<dbReference type="Gene3D" id="3.40.720.10">
    <property type="entry name" value="Alkaline Phosphatase, subunit A"/>
    <property type="match status" value="1"/>
</dbReference>
<dbReference type="SUPFAM" id="SSF53649">
    <property type="entry name" value="Alkaline phosphatase-like"/>
    <property type="match status" value="1"/>
</dbReference>
<protein>
    <recommendedName>
        <fullName evidence="8">Sulfatase N-terminal domain-containing protein</fullName>
    </recommendedName>
</protein>
<accession>A0AAW2II76</accession>
<name>A0AAW2II76_9NEOP</name>
<feature type="chain" id="PRO_5043654691" description="Sulfatase N-terminal domain-containing protein" evidence="7">
    <location>
        <begin position="21"/>
        <end position="583"/>
    </location>
</feature>
<evidence type="ECO:0000313" key="9">
    <source>
        <dbReference type="EMBL" id="KAL0281471.1"/>
    </source>
</evidence>
<feature type="signal peptide" evidence="7">
    <location>
        <begin position="1"/>
        <end position="20"/>
    </location>
</feature>
<dbReference type="Gene3D" id="3.30.1120.10">
    <property type="match status" value="1"/>
</dbReference>
<dbReference type="PANTHER" id="PTHR10342:SF264">
    <property type="entry name" value="MIP05773P-RELATED"/>
    <property type="match status" value="1"/>
</dbReference>
<keyword evidence="6" id="KW-0325">Glycoprotein</keyword>
<keyword evidence="3" id="KW-0479">Metal-binding</keyword>